<reference evidence="2 3" key="1">
    <citation type="submission" date="2018-03" db="EMBL/GenBank/DDBJ databases">
        <authorList>
            <person name="Fogelqvist J."/>
        </authorList>
    </citation>
    <scope>NUCLEOTIDE SEQUENCE [LARGE SCALE GENOMIC DNA]</scope>
</reference>
<evidence type="ECO:0000256" key="1">
    <source>
        <dbReference type="SAM" id="MobiDB-lite"/>
    </source>
</evidence>
<name>A0A3P3Y6B3_PLABS</name>
<keyword evidence="2" id="KW-0496">Mitochondrion</keyword>
<evidence type="ECO:0000313" key="2">
    <source>
        <dbReference type="EMBL" id="SPQ95708.1"/>
    </source>
</evidence>
<organism evidence="2 3">
    <name type="scientific">Plasmodiophora brassicae</name>
    <name type="common">Clubroot disease agent</name>
    <dbReference type="NCBI Taxonomy" id="37360"/>
    <lineage>
        <taxon>Eukaryota</taxon>
        <taxon>Sar</taxon>
        <taxon>Rhizaria</taxon>
        <taxon>Endomyxa</taxon>
        <taxon>Phytomyxea</taxon>
        <taxon>Plasmodiophorida</taxon>
        <taxon>Plasmodiophoridae</taxon>
        <taxon>Plasmodiophora</taxon>
    </lineage>
</organism>
<feature type="region of interest" description="Disordered" evidence="1">
    <location>
        <begin position="131"/>
        <end position="158"/>
    </location>
</feature>
<gene>
    <name evidence="2" type="ORF">PLBR_LOCUS2923</name>
</gene>
<dbReference type="Proteomes" id="UP000290189">
    <property type="component" value="Unassembled WGS sequence"/>
</dbReference>
<accession>A0A3P3Y6B3</accession>
<feature type="region of interest" description="Disordered" evidence="1">
    <location>
        <begin position="1"/>
        <end position="30"/>
    </location>
</feature>
<protein>
    <submittedName>
        <fullName evidence="2">Uncharacterized protein</fullName>
    </submittedName>
</protein>
<evidence type="ECO:0000313" key="3">
    <source>
        <dbReference type="Proteomes" id="UP000290189"/>
    </source>
</evidence>
<dbReference type="EMBL" id="OVEO01000004">
    <property type="protein sequence ID" value="SPQ95708.1"/>
    <property type="molecule type" value="Genomic_DNA"/>
</dbReference>
<sequence length="283" mass="30763">MKKSGATAKDKAAAAAAAAAPAEPPPPREPTFFEKLDSVVWKSADRGEQFRAFVQMMDLYYGGVCRQTIIAEELFLLAVHCHGRGLTGERLGLAFSAVKSVFDGLEQHAFQTETDAFNLLRSRIMQCTKSPEAANVDERPPGAPDDGPPPPEPPPKLTVAESCDLIDYAAQTLFAEFDLFAAIFDYPMEHDLVRVTTHVPSALPTHAPLSDATYEPLAMPAQTEGADVNEARRKIIERIADMEISKAEGEVAKTLARHKTDLDAKTEALRAHLVSEGSSHELP</sequence>
<geneLocation type="mitochondrion" evidence="2"/>
<proteinExistence type="predicted"/>
<feature type="compositionally biased region" description="Pro residues" evidence="1">
    <location>
        <begin position="141"/>
        <end position="156"/>
    </location>
</feature>
<dbReference type="AlphaFoldDB" id="A0A3P3Y6B3"/>